<evidence type="ECO:0000256" key="3">
    <source>
        <dbReference type="ARBA" id="ARBA00022452"/>
    </source>
</evidence>
<reference evidence="17 18" key="1">
    <citation type="submission" date="2021-07" db="EMBL/GenBank/DDBJ databases">
        <title>Sphingomonas sp.</title>
        <authorList>
            <person name="Feng G."/>
            <person name="Li J."/>
            <person name="Pan M."/>
        </authorList>
    </citation>
    <scope>NUCLEOTIDE SEQUENCE [LARGE SCALE GENOMIC DNA]</scope>
    <source>
        <strain evidence="17 18">RRHST34</strain>
    </source>
</reference>
<evidence type="ECO:0000256" key="7">
    <source>
        <dbReference type="ARBA" id="ARBA00023065"/>
    </source>
</evidence>
<evidence type="ECO:0000256" key="9">
    <source>
        <dbReference type="ARBA" id="ARBA00023136"/>
    </source>
</evidence>
<keyword evidence="14" id="KW-0732">Signal</keyword>
<keyword evidence="10 11" id="KW-0998">Cell outer membrane</keyword>
<keyword evidence="2 11" id="KW-0813">Transport</keyword>
<dbReference type="RefSeq" id="WP_219750509.1">
    <property type="nucleotide sequence ID" value="NZ_JAHXZN010000011.1"/>
</dbReference>
<keyword evidence="5 11" id="KW-0812">Transmembrane</keyword>
<keyword evidence="18" id="KW-1185">Reference proteome</keyword>
<dbReference type="PANTHER" id="PTHR32552:SF81">
    <property type="entry name" value="TONB-DEPENDENT OUTER MEMBRANE RECEPTOR"/>
    <property type="match status" value="1"/>
</dbReference>
<evidence type="ECO:0000256" key="11">
    <source>
        <dbReference type="PROSITE-ProRule" id="PRU01360"/>
    </source>
</evidence>
<evidence type="ECO:0000256" key="2">
    <source>
        <dbReference type="ARBA" id="ARBA00022448"/>
    </source>
</evidence>
<evidence type="ECO:0000256" key="6">
    <source>
        <dbReference type="ARBA" id="ARBA00023004"/>
    </source>
</evidence>
<dbReference type="Pfam" id="PF07715">
    <property type="entry name" value="Plug"/>
    <property type="match status" value="1"/>
</dbReference>
<proteinExistence type="inferred from homology"/>
<comment type="similarity">
    <text evidence="11 12">Belongs to the TonB-dependent receptor family.</text>
</comment>
<feature type="compositionally biased region" description="Polar residues" evidence="13">
    <location>
        <begin position="253"/>
        <end position="262"/>
    </location>
</feature>
<dbReference type="InterPro" id="IPR039426">
    <property type="entry name" value="TonB-dep_rcpt-like"/>
</dbReference>
<gene>
    <name evidence="17" type="ORF">KZ820_19475</name>
</gene>
<feature type="region of interest" description="Disordered" evidence="13">
    <location>
        <begin position="244"/>
        <end position="265"/>
    </location>
</feature>
<dbReference type="PANTHER" id="PTHR32552">
    <property type="entry name" value="FERRICHROME IRON RECEPTOR-RELATED"/>
    <property type="match status" value="1"/>
</dbReference>
<evidence type="ECO:0000256" key="1">
    <source>
        <dbReference type="ARBA" id="ARBA00004571"/>
    </source>
</evidence>
<keyword evidence="4" id="KW-0410">Iron transport</keyword>
<comment type="subcellular location">
    <subcellularLocation>
        <location evidence="1 11">Cell outer membrane</location>
        <topology evidence="1 11">Multi-pass membrane protein</topology>
    </subcellularLocation>
</comment>
<feature type="domain" description="TonB-dependent receptor plug" evidence="16">
    <location>
        <begin position="64"/>
        <end position="171"/>
    </location>
</feature>
<evidence type="ECO:0000256" key="13">
    <source>
        <dbReference type="SAM" id="MobiDB-lite"/>
    </source>
</evidence>
<feature type="domain" description="TonB-dependent receptor-like beta-barrel" evidence="15">
    <location>
        <begin position="369"/>
        <end position="769"/>
    </location>
</feature>
<evidence type="ECO:0000256" key="10">
    <source>
        <dbReference type="ARBA" id="ARBA00023237"/>
    </source>
</evidence>
<protein>
    <submittedName>
        <fullName evidence="17">TonB-dependent receptor</fullName>
    </submittedName>
</protein>
<keyword evidence="17" id="KW-0675">Receptor</keyword>
<evidence type="ECO:0000259" key="15">
    <source>
        <dbReference type="Pfam" id="PF00593"/>
    </source>
</evidence>
<dbReference type="Pfam" id="PF00593">
    <property type="entry name" value="TonB_dep_Rec_b-barrel"/>
    <property type="match status" value="1"/>
</dbReference>
<dbReference type="Gene3D" id="2.40.170.20">
    <property type="entry name" value="TonB-dependent receptor, beta-barrel domain"/>
    <property type="match status" value="1"/>
</dbReference>
<evidence type="ECO:0000256" key="8">
    <source>
        <dbReference type="ARBA" id="ARBA00023077"/>
    </source>
</evidence>
<keyword evidence="3 11" id="KW-1134">Transmembrane beta strand</keyword>
<dbReference type="InterPro" id="IPR000531">
    <property type="entry name" value="Beta-barrel_TonB"/>
</dbReference>
<sequence length="815" mass="88513">MAGRFSRAGLLCATALMGVAGGPALAQEAATGVAPAATEPGDTAAASVDGNEIVVTGSRRRTTLQDAPINISAVSAETIASQRLDDIRSLASFTPGVTVADTGPGSTGAIILRGISSGDTSVGGADSGNAVGVYLGEVPLYLDFKLIDINRVEVLQGPQGTLYGLGTLAGAVRYLPNRPETDRFSLDVHGRGYAQSYSDDFGAVGDIALNVPIVRDHVAFRTATGYYANAGFIDYNYLLQQPGVSDPQPGRATETSTGSLDTGNYGANFKRKEDVNYEHTFTTRNQLLLEYNPDLKAYLTYAHQNTRTGGRQANGAGVLGTGRYEGPWRYLEPVERDADLFAAEFDIKIGGVAQLVSTTAYTKQHITSVDDNTDLLLDLDYGYEAFPQFSSYADNEQHYKQFNQEVRLVSTHGGPFNWVIGGFYNRLKFDSNRQEYTPGFAEYFDIPRPDNLEYISQVNSKTVEKAAYGEGTLHLTEAWQVTGGLRYFKYDAEVSGGSDLPLLSGGLARMPYPSFTIDPSRIRTGDTSKDGLVWKANTSYKFGEGLLAYFTYSTGYRVGGVNRVVPCLQPLPAGQNLCALPNELVYGPDRTRNKEIGLRASLFDRRLQLTVDGYEINWSGVQVPSQTVNGAIGITVNGADAVSRGFDVQATLRPLPELTVIGTYSYVDAHLTQDVTGLVVSQGVRYDAFEGDRLPGSAKNSGSAQVIYSHPLDQDRRIEAIWATVYRGDIYSRVGLRGNGEAIPGYVTHSASLNYVSKQFEVGLFADNLTNKYAVTAISNDISSFNQVRTDVVERYYARGVLTPRRVGIDFRFHY</sequence>
<organism evidence="17 18">
    <name type="scientific">Sphingomonas citri</name>
    <dbReference type="NCBI Taxonomy" id="2862499"/>
    <lineage>
        <taxon>Bacteria</taxon>
        <taxon>Pseudomonadati</taxon>
        <taxon>Pseudomonadota</taxon>
        <taxon>Alphaproteobacteria</taxon>
        <taxon>Sphingomonadales</taxon>
        <taxon>Sphingomonadaceae</taxon>
        <taxon>Sphingomonas</taxon>
    </lineage>
</organism>
<evidence type="ECO:0000256" key="4">
    <source>
        <dbReference type="ARBA" id="ARBA00022496"/>
    </source>
</evidence>
<keyword evidence="8 12" id="KW-0798">TonB box</keyword>
<keyword evidence="7" id="KW-0406">Ion transport</keyword>
<feature type="chain" id="PRO_5045679036" evidence="14">
    <location>
        <begin position="27"/>
        <end position="815"/>
    </location>
</feature>
<evidence type="ECO:0000256" key="14">
    <source>
        <dbReference type="SAM" id="SignalP"/>
    </source>
</evidence>
<dbReference type="InterPro" id="IPR012910">
    <property type="entry name" value="Plug_dom"/>
</dbReference>
<dbReference type="SUPFAM" id="SSF56935">
    <property type="entry name" value="Porins"/>
    <property type="match status" value="1"/>
</dbReference>
<dbReference type="EMBL" id="JAHXZN010000011">
    <property type="protein sequence ID" value="MBW6532928.1"/>
    <property type="molecule type" value="Genomic_DNA"/>
</dbReference>
<feature type="signal peptide" evidence="14">
    <location>
        <begin position="1"/>
        <end position="26"/>
    </location>
</feature>
<accession>A0ABS7BTN8</accession>
<name>A0ABS7BTN8_9SPHN</name>
<evidence type="ECO:0000256" key="5">
    <source>
        <dbReference type="ARBA" id="ARBA00022692"/>
    </source>
</evidence>
<dbReference type="Proteomes" id="UP000759103">
    <property type="component" value="Unassembled WGS sequence"/>
</dbReference>
<evidence type="ECO:0000313" key="18">
    <source>
        <dbReference type="Proteomes" id="UP000759103"/>
    </source>
</evidence>
<evidence type="ECO:0000313" key="17">
    <source>
        <dbReference type="EMBL" id="MBW6532928.1"/>
    </source>
</evidence>
<evidence type="ECO:0000256" key="12">
    <source>
        <dbReference type="RuleBase" id="RU003357"/>
    </source>
</evidence>
<dbReference type="InterPro" id="IPR036942">
    <property type="entry name" value="Beta-barrel_TonB_sf"/>
</dbReference>
<comment type="caution">
    <text evidence="17">The sequence shown here is derived from an EMBL/GenBank/DDBJ whole genome shotgun (WGS) entry which is preliminary data.</text>
</comment>
<keyword evidence="6" id="KW-0408">Iron</keyword>
<keyword evidence="9 11" id="KW-0472">Membrane</keyword>
<evidence type="ECO:0000259" key="16">
    <source>
        <dbReference type="Pfam" id="PF07715"/>
    </source>
</evidence>
<dbReference type="PROSITE" id="PS52016">
    <property type="entry name" value="TONB_DEPENDENT_REC_3"/>
    <property type="match status" value="1"/>
</dbReference>